<dbReference type="OrthoDB" id="9798468at2"/>
<feature type="transmembrane region" description="Helical" evidence="6">
    <location>
        <begin position="61"/>
        <end position="81"/>
    </location>
</feature>
<keyword evidence="4 6" id="KW-1133">Transmembrane helix</keyword>
<evidence type="ECO:0000256" key="3">
    <source>
        <dbReference type="ARBA" id="ARBA00022692"/>
    </source>
</evidence>
<proteinExistence type="predicted"/>
<dbReference type="InterPro" id="IPR005495">
    <property type="entry name" value="LptG/LptF_permease"/>
</dbReference>
<evidence type="ECO:0000256" key="2">
    <source>
        <dbReference type="ARBA" id="ARBA00022475"/>
    </source>
</evidence>
<dbReference type="InterPro" id="IPR030923">
    <property type="entry name" value="LptG"/>
</dbReference>
<sequence length="363" mass="38701">MTLHRYFARRFAVLFLATAAAIALFVGLIDLVEQVRRADGALGFGQVLTLTLLNLPTGVYEFLPLVVILAAIALFLGLARSSELVVTRAAGRSGLAVLIGPVIVAAVIGALAVAMLNPIVAATSKRYSELREIYTGDGSVLSIGREGLWLREGGAGGQTVIRAARTNADATVLFDVSFVDYAQAGGPVRRIEAARAALGDEGWTLSDAKLWPLGPGVTPEAGAERHDRLTVPTTLTRERIRDRFGQPDAVAIWRLPAFIGDLETAGFSARRHAVWLQMELARPVFLVALVIVAAGFTMRHPRAGRTGVNVLAAVLLGFGLHYIRNLAQVLGETGQIAPWIAAWTPPVAALLLALGLLLQREEG</sequence>
<dbReference type="NCBIfam" id="TIGR04408">
    <property type="entry name" value="LptG_lptG"/>
    <property type="match status" value="1"/>
</dbReference>
<gene>
    <name evidence="7" type="primary">lptG</name>
    <name evidence="7" type="ORF">DRV84_02450</name>
</gene>
<dbReference type="PANTHER" id="PTHR33529:SF2">
    <property type="entry name" value="LIPOPOLYSACCHARIDE EXPORT SYSTEM PERMEASE PROTEIN LPTG"/>
    <property type="match status" value="1"/>
</dbReference>
<feature type="transmembrane region" description="Helical" evidence="6">
    <location>
        <begin position="280"/>
        <end position="299"/>
    </location>
</feature>
<dbReference type="PANTHER" id="PTHR33529">
    <property type="entry name" value="SLR0882 PROTEIN-RELATED"/>
    <property type="match status" value="1"/>
</dbReference>
<keyword evidence="5 6" id="KW-0472">Membrane</keyword>
<dbReference type="Pfam" id="PF03739">
    <property type="entry name" value="LptF_LptG"/>
    <property type="match status" value="1"/>
</dbReference>
<evidence type="ECO:0000256" key="4">
    <source>
        <dbReference type="ARBA" id="ARBA00022989"/>
    </source>
</evidence>
<evidence type="ECO:0000256" key="6">
    <source>
        <dbReference type="SAM" id="Phobius"/>
    </source>
</evidence>
<dbReference type="GO" id="GO:0043190">
    <property type="term" value="C:ATP-binding cassette (ABC) transporter complex"/>
    <property type="evidence" value="ECO:0007669"/>
    <property type="project" value="InterPro"/>
</dbReference>
<keyword evidence="2" id="KW-1003">Cell membrane</keyword>
<dbReference type="Proteomes" id="UP000257131">
    <property type="component" value="Unassembled WGS sequence"/>
</dbReference>
<keyword evidence="3 6" id="KW-0812">Transmembrane</keyword>
<comment type="subcellular location">
    <subcellularLocation>
        <location evidence="1">Cell membrane</location>
        <topology evidence="1">Multi-pass membrane protein</topology>
    </subcellularLocation>
</comment>
<evidence type="ECO:0000256" key="5">
    <source>
        <dbReference type="ARBA" id="ARBA00023136"/>
    </source>
</evidence>
<evidence type="ECO:0000256" key="1">
    <source>
        <dbReference type="ARBA" id="ARBA00004651"/>
    </source>
</evidence>
<dbReference type="RefSeq" id="WP_115978274.1">
    <property type="nucleotide sequence ID" value="NZ_QOHR01000002.1"/>
</dbReference>
<keyword evidence="8" id="KW-1185">Reference proteome</keyword>
<dbReference type="GO" id="GO:0055085">
    <property type="term" value="P:transmembrane transport"/>
    <property type="evidence" value="ECO:0007669"/>
    <property type="project" value="InterPro"/>
</dbReference>
<dbReference type="EMBL" id="QOHR01000002">
    <property type="protein sequence ID" value="REC58443.1"/>
    <property type="molecule type" value="Genomic_DNA"/>
</dbReference>
<evidence type="ECO:0000313" key="7">
    <source>
        <dbReference type="EMBL" id="REC58443.1"/>
    </source>
</evidence>
<feature type="transmembrane region" description="Helical" evidence="6">
    <location>
        <begin position="336"/>
        <end position="358"/>
    </location>
</feature>
<protein>
    <submittedName>
        <fullName evidence="7">LPS export ABC transporter permease LptG</fullName>
    </submittedName>
</protein>
<evidence type="ECO:0000313" key="8">
    <source>
        <dbReference type="Proteomes" id="UP000257131"/>
    </source>
</evidence>
<dbReference type="GO" id="GO:0015920">
    <property type="term" value="P:lipopolysaccharide transport"/>
    <property type="evidence" value="ECO:0007669"/>
    <property type="project" value="TreeGrafter"/>
</dbReference>
<comment type="caution">
    <text evidence="7">The sequence shown here is derived from an EMBL/GenBank/DDBJ whole genome shotgun (WGS) entry which is preliminary data.</text>
</comment>
<name>A0A3D9BY28_9RHOB</name>
<accession>A0A3D9BY28</accession>
<feature type="transmembrane region" description="Helical" evidence="6">
    <location>
        <begin position="306"/>
        <end position="324"/>
    </location>
</feature>
<feature type="transmembrane region" description="Helical" evidence="6">
    <location>
        <begin position="93"/>
        <end position="116"/>
    </location>
</feature>
<organism evidence="7 8">
    <name type="scientific">Rhodosalinus sediminis</name>
    <dbReference type="NCBI Taxonomy" id="1940533"/>
    <lineage>
        <taxon>Bacteria</taxon>
        <taxon>Pseudomonadati</taxon>
        <taxon>Pseudomonadota</taxon>
        <taxon>Alphaproteobacteria</taxon>
        <taxon>Rhodobacterales</taxon>
        <taxon>Paracoccaceae</taxon>
        <taxon>Rhodosalinus</taxon>
    </lineage>
</organism>
<reference evidence="7 8" key="1">
    <citation type="journal article" date="2017" name="Int. J. Syst. Evol. Microbiol.">
        <title>Rhodosalinus sediminis gen. nov., sp. nov., isolated from marine saltern.</title>
        <authorList>
            <person name="Guo L.Y."/>
            <person name="Ling S.K."/>
            <person name="Li C.M."/>
            <person name="Chen G.J."/>
            <person name="Du Z.J."/>
        </authorList>
    </citation>
    <scope>NUCLEOTIDE SEQUENCE [LARGE SCALE GENOMIC DNA]</scope>
    <source>
        <strain evidence="7 8">WDN1C137</strain>
    </source>
</reference>
<dbReference type="AlphaFoldDB" id="A0A3D9BY28"/>